<accession>A0A6G1Q0I5</accession>
<dbReference type="InterPro" id="IPR032675">
    <property type="entry name" value="LRR_dom_sf"/>
</dbReference>
<dbReference type="Gene3D" id="3.80.10.10">
    <property type="entry name" value="Ribonuclease Inhibitor"/>
    <property type="match status" value="1"/>
</dbReference>
<dbReference type="AlphaFoldDB" id="A0A6G1Q0I5"/>
<name>A0A6G1Q0I5_CHAAH</name>
<organism evidence="4 5">
    <name type="scientific">Channa argus</name>
    <name type="common">Northern snakehead</name>
    <name type="synonym">Ophicephalus argus</name>
    <dbReference type="NCBI Taxonomy" id="215402"/>
    <lineage>
        <taxon>Eukaryota</taxon>
        <taxon>Metazoa</taxon>
        <taxon>Chordata</taxon>
        <taxon>Craniata</taxon>
        <taxon>Vertebrata</taxon>
        <taxon>Euteleostomi</taxon>
        <taxon>Actinopterygii</taxon>
        <taxon>Neopterygii</taxon>
        <taxon>Teleostei</taxon>
        <taxon>Neoteleostei</taxon>
        <taxon>Acanthomorphata</taxon>
        <taxon>Anabantaria</taxon>
        <taxon>Anabantiformes</taxon>
        <taxon>Channoidei</taxon>
        <taxon>Channidae</taxon>
        <taxon>Channa</taxon>
    </lineage>
</organism>
<feature type="region of interest" description="Disordered" evidence="3">
    <location>
        <begin position="256"/>
        <end position="324"/>
    </location>
</feature>
<reference evidence="5" key="2">
    <citation type="submission" date="2019-02" db="EMBL/GenBank/DDBJ databases">
        <title>Opniocepnalus argus Var Kimnra genome.</title>
        <authorList>
            <person name="Zhou C."/>
            <person name="Xiao S."/>
        </authorList>
    </citation>
    <scope>NUCLEOTIDE SEQUENCE [LARGE SCALE GENOMIC DNA]</scope>
</reference>
<dbReference type="PANTHER" id="PTHR15454">
    <property type="entry name" value="NISCHARIN RELATED"/>
    <property type="match status" value="1"/>
</dbReference>
<dbReference type="GO" id="GO:0005737">
    <property type="term" value="C:cytoplasm"/>
    <property type="evidence" value="ECO:0007669"/>
    <property type="project" value="TreeGrafter"/>
</dbReference>
<evidence type="ECO:0000313" key="4">
    <source>
        <dbReference type="EMBL" id="KAF3695758.1"/>
    </source>
</evidence>
<evidence type="ECO:0000256" key="3">
    <source>
        <dbReference type="SAM" id="MobiDB-lite"/>
    </source>
</evidence>
<dbReference type="SUPFAM" id="SSF52058">
    <property type="entry name" value="L domain-like"/>
    <property type="match status" value="1"/>
</dbReference>
<evidence type="ECO:0000256" key="1">
    <source>
        <dbReference type="ARBA" id="ARBA00022614"/>
    </source>
</evidence>
<evidence type="ECO:0000256" key="2">
    <source>
        <dbReference type="ARBA" id="ARBA00022737"/>
    </source>
</evidence>
<proteinExistence type="predicted"/>
<keyword evidence="2" id="KW-0677">Repeat</keyword>
<dbReference type="Pfam" id="PF23952">
    <property type="entry name" value="LRR_EndoS"/>
    <property type="match status" value="1"/>
</dbReference>
<keyword evidence="1" id="KW-0433">Leucine-rich repeat</keyword>
<sequence>MSSKTLSVVLEKQIRHLCLTDFPCGNGSWKKTKDGADRAETEEMDTLLDLLTCTHSPWWHEESWSPQAPALRRLAVLTPDCLTTDFIYNYFTTLRIVNKDVSVIDDGLLKFSKLKELVLSVNKISEISAENLPSTLKEQQTLLNALSTLPGLKTLVLEGNPFTLASSYPGVTVDSLPRVSYLDASWISPDERCRFRGLADMRISRHSTPKLAWSENMDFADTKTYIVSDLGALKKFLSQGLYLCLEEEKVLSRPAASYPVKPSQNVKDMKGRKTKEDMGKIIKDDKKEDDKGSKLPVGSGTGQKNRASLKGKVNEKDYEVDTDSSVSVQLEPVTVEFSVGLMKLQCASEAHYKPPTTQSLF</sequence>
<dbReference type="EMBL" id="CM015722">
    <property type="protein sequence ID" value="KAF3695758.1"/>
    <property type="molecule type" value="Genomic_DNA"/>
</dbReference>
<evidence type="ECO:0000313" key="5">
    <source>
        <dbReference type="Proteomes" id="UP000503349"/>
    </source>
</evidence>
<keyword evidence="5" id="KW-1185">Reference proteome</keyword>
<gene>
    <name evidence="4" type="ORF">EXN66_Car011434</name>
</gene>
<feature type="compositionally biased region" description="Basic and acidic residues" evidence="3">
    <location>
        <begin position="267"/>
        <end position="293"/>
    </location>
</feature>
<reference evidence="4 5" key="1">
    <citation type="submission" date="2019-02" db="EMBL/GenBank/DDBJ databases">
        <title>Opniocepnalus argus genome.</title>
        <authorList>
            <person name="Zhou C."/>
            <person name="Xiao S."/>
        </authorList>
    </citation>
    <scope>NUCLEOTIDE SEQUENCE [LARGE SCALE GENOMIC DNA]</scope>
    <source>
        <strain evidence="4">OARG1902GOOAL</strain>
        <tissue evidence="4">Muscle</tissue>
    </source>
</reference>
<protein>
    <submittedName>
        <fullName evidence="4">Leucine-rich repeat-containing protein 43</fullName>
    </submittedName>
</protein>
<dbReference type="Proteomes" id="UP000503349">
    <property type="component" value="Chromosome 11"/>
</dbReference>
<dbReference type="PANTHER" id="PTHR15454:SF19">
    <property type="entry name" value="LEUCINE-RICH REPEAT-CONTAINING PROTEIN 51"/>
    <property type="match status" value="1"/>
</dbReference>